<feature type="compositionally biased region" description="Low complexity" evidence="1">
    <location>
        <begin position="50"/>
        <end position="61"/>
    </location>
</feature>
<dbReference type="PANTHER" id="PTHR40112:SF1">
    <property type="entry name" value="H2HPP ISOMERASE"/>
    <property type="match status" value="1"/>
</dbReference>
<dbReference type="AlphaFoldDB" id="A0A6J4U8Q4"/>
<dbReference type="CDD" id="cd02210">
    <property type="entry name" value="cupin_BLR2406-like"/>
    <property type="match status" value="1"/>
</dbReference>
<dbReference type="PANTHER" id="PTHR40112">
    <property type="entry name" value="H2HPP ISOMERASE"/>
    <property type="match status" value="1"/>
</dbReference>
<dbReference type="InterPro" id="IPR052535">
    <property type="entry name" value="Bacilysin_H2HPP_isomerase"/>
</dbReference>
<gene>
    <name evidence="3" type="ORF">AVDCRST_MAG19-141</name>
</gene>
<evidence type="ECO:0000313" key="3">
    <source>
        <dbReference type="EMBL" id="CAA9543972.1"/>
    </source>
</evidence>
<sequence>MSVHLIDPPTLAEASLPRPGTPHPRAGTVPGVNGPTRGAGKTTRRGRVYGGATRAPRPARAGAGGPNLGPDCPVVRAGRTYVGRQGHDFVAGISAETVGAGRLCLHLVTIPPGGRGRAHLHAGHETALYVLSGAAVTRFGPSLRRRVTVRAGDFHYIPAGVPHLPLNASADEPCVAVLARTDPNEQESVVLLPELEEAPLADG</sequence>
<name>A0A6J4U8Q4_9BACT</name>
<reference evidence="3" key="1">
    <citation type="submission" date="2020-02" db="EMBL/GenBank/DDBJ databases">
        <authorList>
            <person name="Meier V. D."/>
        </authorList>
    </citation>
    <scope>NUCLEOTIDE SEQUENCE</scope>
    <source>
        <strain evidence="3">AVDCRST_MAG19</strain>
    </source>
</reference>
<dbReference type="InterPro" id="IPR014710">
    <property type="entry name" value="RmlC-like_jellyroll"/>
</dbReference>
<dbReference type="InterPro" id="IPR013096">
    <property type="entry name" value="Cupin_2"/>
</dbReference>
<dbReference type="Pfam" id="PF07883">
    <property type="entry name" value="Cupin_2"/>
    <property type="match status" value="1"/>
</dbReference>
<evidence type="ECO:0000256" key="1">
    <source>
        <dbReference type="SAM" id="MobiDB-lite"/>
    </source>
</evidence>
<feature type="region of interest" description="Disordered" evidence="1">
    <location>
        <begin position="1"/>
        <end position="70"/>
    </location>
</feature>
<feature type="domain" description="Cupin type-2" evidence="2">
    <location>
        <begin position="107"/>
        <end position="177"/>
    </location>
</feature>
<dbReference type="InterPro" id="IPR011051">
    <property type="entry name" value="RmlC_Cupin_sf"/>
</dbReference>
<dbReference type="EMBL" id="CADCWL010000008">
    <property type="protein sequence ID" value="CAA9543972.1"/>
    <property type="molecule type" value="Genomic_DNA"/>
</dbReference>
<organism evidence="3">
    <name type="scientific">uncultured Thermomicrobiales bacterium</name>
    <dbReference type="NCBI Taxonomy" id="1645740"/>
    <lineage>
        <taxon>Bacteria</taxon>
        <taxon>Pseudomonadati</taxon>
        <taxon>Thermomicrobiota</taxon>
        <taxon>Thermomicrobia</taxon>
        <taxon>Thermomicrobiales</taxon>
        <taxon>environmental samples</taxon>
    </lineage>
</organism>
<evidence type="ECO:0000259" key="2">
    <source>
        <dbReference type="Pfam" id="PF07883"/>
    </source>
</evidence>
<protein>
    <recommendedName>
        <fullName evidence="2">Cupin type-2 domain-containing protein</fullName>
    </recommendedName>
</protein>
<proteinExistence type="predicted"/>
<dbReference type="SUPFAM" id="SSF51182">
    <property type="entry name" value="RmlC-like cupins"/>
    <property type="match status" value="1"/>
</dbReference>
<accession>A0A6J4U8Q4</accession>
<dbReference type="Gene3D" id="2.60.120.10">
    <property type="entry name" value="Jelly Rolls"/>
    <property type="match status" value="1"/>
</dbReference>